<feature type="transmembrane region" description="Helical" evidence="6">
    <location>
        <begin position="138"/>
        <end position="163"/>
    </location>
</feature>
<keyword evidence="5 6" id="KW-0472">Membrane</keyword>
<feature type="transmembrane region" description="Helical" evidence="6">
    <location>
        <begin position="212"/>
        <end position="236"/>
    </location>
</feature>
<feature type="transmembrane region" description="Helical" evidence="6">
    <location>
        <begin position="51"/>
        <end position="69"/>
    </location>
</feature>
<dbReference type="AlphaFoldDB" id="A0A838YXV0"/>
<reference evidence="7 8" key="1">
    <citation type="submission" date="2020-06" db="EMBL/GenBank/DDBJ databases">
        <title>Dysbiosis in marine aquaculture revealed through microbiome analysis: reverse ecology for environmental sustainability.</title>
        <authorList>
            <person name="Haro-Moreno J.M."/>
            <person name="Coutinho F.H."/>
            <person name="Zaragoza-Solas A."/>
            <person name="Picazo A."/>
            <person name="Almagro-Moreno S."/>
            <person name="Lopez-Perez M."/>
        </authorList>
    </citation>
    <scope>NUCLEOTIDE SEQUENCE [LARGE SCALE GENOMIC DNA]</scope>
    <source>
        <strain evidence="7">MCMED-G42</strain>
    </source>
</reference>
<sequence length="261" mass="27052">MLVELISYLIAGSMAGILAGMFGVGGGILIVPILTFIFLSLGFNDSYVTHLAVGTSLSTIIFTGLSSARAHFYKNAINFQAFYPVATGISIGCIAGAFVANLLDGIVLRKIIGIFALLIAIQIYIAKNQIKTFKASSGIAFISGSGIGGISTILGIGGGSFTVPFFKYSGLDMKVCIGTAAACGVPIALFGSVSFIALGLDNSNLPEHSLGYVYLPALIGISLSSVFTASIGANIAHSISDKMLSILFSIMMVVISAYMLF</sequence>
<evidence type="ECO:0000313" key="8">
    <source>
        <dbReference type="Proteomes" id="UP000585327"/>
    </source>
</evidence>
<name>A0A838YXV0_9GAMM</name>
<accession>A0A838YXV0</accession>
<comment type="similarity">
    <text evidence="2 6">Belongs to the 4-toluene sulfonate uptake permease (TSUP) (TC 2.A.102) family.</text>
</comment>
<evidence type="ECO:0000256" key="5">
    <source>
        <dbReference type="ARBA" id="ARBA00023136"/>
    </source>
</evidence>
<evidence type="ECO:0000256" key="6">
    <source>
        <dbReference type="RuleBase" id="RU363041"/>
    </source>
</evidence>
<dbReference type="GO" id="GO:0005886">
    <property type="term" value="C:plasma membrane"/>
    <property type="evidence" value="ECO:0007669"/>
    <property type="project" value="UniProtKB-SubCell"/>
</dbReference>
<evidence type="ECO:0000256" key="3">
    <source>
        <dbReference type="ARBA" id="ARBA00022692"/>
    </source>
</evidence>
<keyword evidence="3 6" id="KW-0812">Transmembrane</keyword>
<proteinExistence type="inferred from homology"/>
<dbReference type="EMBL" id="JACETM010000048">
    <property type="protein sequence ID" value="MBA4724338.1"/>
    <property type="molecule type" value="Genomic_DNA"/>
</dbReference>
<comment type="subcellular location">
    <subcellularLocation>
        <location evidence="6">Cell membrane</location>
        <topology evidence="6">Multi-pass membrane protein</topology>
    </subcellularLocation>
    <subcellularLocation>
        <location evidence="1">Membrane</location>
        <topology evidence="1">Multi-pass membrane protein</topology>
    </subcellularLocation>
</comment>
<dbReference type="InterPro" id="IPR002781">
    <property type="entry name" value="TM_pro_TauE-like"/>
</dbReference>
<keyword evidence="6" id="KW-1003">Cell membrane</keyword>
<keyword evidence="4 6" id="KW-1133">Transmembrane helix</keyword>
<evidence type="ECO:0000256" key="2">
    <source>
        <dbReference type="ARBA" id="ARBA00009142"/>
    </source>
</evidence>
<organism evidence="7 8">
    <name type="scientific">SAR86 cluster bacterium</name>
    <dbReference type="NCBI Taxonomy" id="2030880"/>
    <lineage>
        <taxon>Bacteria</taxon>
        <taxon>Pseudomonadati</taxon>
        <taxon>Pseudomonadota</taxon>
        <taxon>Gammaproteobacteria</taxon>
        <taxon>SAR86 cluster</taxon>
    </lineage>
</organism>
<dbReference type="Proteomes" id="UP000585327">
    <property type="component" value="Unassembled WGS sequence"/>
</dbReference>
<protein>
    <recommendedName>
        <fullName evidence="6">Probable membrane transporter protein</fullName>
    </recommendedName>
</protein>
<feature type="transmembrane region" description="Helical" evidence="6">
    <location>
        <begin position="6"/>
        <end position="39"/>
    </location>
</feature>
<dbReference type="PANTHER" id="PTHR43483">
    <property type="entry name" value="MEMBRANE TRANSPORTER PROTEIN HI_0806-RELATED"/>
    <property type="match status" value="1"/>
</dbReference>
<feature type="transmembrane region" description="Helical" evidence="6">
    <location>
        <begin position="243"/>
        <end position="260"/>
    </location>
</feature>
<evidence type="ECO:0000256" key="1">
    <source>
        <dbReference type="ARBA" id="ARBA00004141"/>
    </source>
</evidence>
<feature type="transmembrane region" description="Helical" evidence="6">
    <location>
        <begin position="81"/>
        <end position="100"/>
    </location>
</feature>
<evidence type="ECO:0000313" key="7">
    <source>
        <dbReference type="EMBL" id="MBA4724338.1"/>
    </source>
</evidence>
<feature type="transmembrane region" description="Helical" evidence="6">
    <location>
        <begin position="175"/>
        <end position="200"/>
    </location>
</feature>
<evidence type="ECO:0000256" key="4">
    <source>
        <dbReference type="ARBA" id="ARBA00022989"/>
    </source>
</evidence>
<dbReference type="PANTHER" id="PTHR43483:SF3">
    <property type="entry name" value="MEMBRANE TRANSPORTER PROTEIN HI_0806-RELATED"/>
    <property type="match status" value="1"/>
</dbReference>
<feature type="transmembrane region" description="Helical" evidence="6">
    <location>
        <begin position="107"/>
        <end position="126"/>
    </location>
</feature>
<dbReference type="Pfam" id="PF01925">
    <property type="entry name" value="TauE"/>
    <property type="match status" value="1"/>
</dbReference>
<comment type="caution">
    <text evidence="7">The sequence shown here is derived from an EMBL/GenBank/DDBJ whole genome shotgun (WGS) entry which is preliminary data.</text>
</comment>
<gene>
    <name evidence="7" type="ORF">H2021_03870</name>
</gene>